<dbReference type="EnsemblMetazoa" id="CLYHEMT009413.1">
    <property type="protein sequence ID" value="CLYHEMP009413.1"/>
    <property type="gene ID" value="CLYHEMG009413"/>
</dbReference>
<protein>
    <submittedName>
        <fullName evidence="2">Uncharacterized protein</fullName>
    </submittedName>
</protein>
<evidence type="ECO:0000313" key="2">
    <source>
        <dbReference type="EnsemblMetazoa" id="CLYHEMP009413.1"/>
    </source>
</evidence>
<evidence type="ECO:0000313" key="3">
    <source>
        <dbReference type="Proteomes" id="UP000594262"/>
    </source>
</evidence>
<sequence>MYEMNKAELSAAINKFCGSFPVIYEEEKTLEESNRELTKKIARRKSNVRNRRENIIETWVACEPSVLRRSRRAARNHQIEFRYNRVQRNYPVLIPFTQSTEAPSRPGPQTHSPHSRRCQLKPKCKFTSTSCVYLIYCRTVGISLRCTKPDAGIQDHIFNQNICCDFICE</sequence>
<evidence type="ECO:0000256" key="1">
    <source>
        <dbReference type="SAM" id="MobiDB-lite"/>
    </source>
</evidence>
<accession>A0A7M5VE68</accession>
<name>A0A7M5VE68_9CNID</name>
<dbReference type="AlphaFoldDB" id="A0A7M5VE68"/>
<feature type="compositionally biased region" description="Polar residues" evidence="1">
    <location>
        <begin position="97"/>
        <end position="112"/>
    </location>
</feature>
<reference evidence="2" key="1">
    <citation type="submission" date="2021-01" db="UniProtKB">
        <authorList>
            <consortium name="EnsemblMetazoa"/>
        </authorList>
    </citation>
    <scope>IDENTIFICATION</scope>
</reference>
<organism evidence="2 3">
    <name type="scientific">Clytia hemisphaerica</name>
    <dbReference type="NCBI Taxonomy" id="252671"/>
    <lineage>
        <taxon>Eukaryota</taxon>
        <taxon>Metazoa</taxon>
        <taxon>Cnidaria</taxon>
        <taxon>Hydrozoa</taxon>
        <taxon>Hydroidolina</taxon>
        <taxon>Leptothecata</taxon>
        <taxon>Obeliida</taxon>
        <taxon>Clytiidae</taxon>
        <taxon>Clytia</taxon>
    </lineage>
</organism>
<proteinExistence type="predicted"/>
<feature type="region of interest" description="Disordered" evidence="1">
    <location>
        <begin position="97"/>
        <end position="117"/>
    </location>
</feature>
<dbReference type="Proteomes" id="UP000594262">
    <property type="component" value="Unplaced"/>
</dbReference>
<keyword evidence="3" id="KW-1185">Reference proteome</keyword>